<keyword evidence="3" id="KW-1003">Cell membrane</keyword>
<dbReference type="PANTHER" id="PTHR33567:SF3">
    <property type="entry name" value="CHROMATE ION TRANSPORTER (EUROFUNG)"/>
    <property type="match status" value="1"/>
</dbReference>
<dbReference type="Pfam" id="PF02417">
    <property type="entry name" value="Chromate_transp"/>
    <property type="match status" value="2"/>
</dbReference>
<reference evidence="8 9" key="1">
    <citation type="submission" date="2019-09" db="EMBL/GenBank/DDBJ databases">
        <title>Draft genome sequences of 48 bacterial type strains from the CCUG.</title>
        <authorList>
            <person name="Tunovic T."/>
            <person name="Pineiro-Iglesias B."/>
            <person name="Unosson C."/>
            <person name="Inganas E."/>
            <person name="Ohlen M."/>
            <person name="Cardew S."/>
            <person name="Jensie-Markopoulos S."/>
            <person name="Salva-Serra F."/>
            <person name="Jaen-Luchoro D."/>
            <person name="Karlsson R."/>
            <person name="Svensson-Stadler L."/>
            <person name="Chun J."/>
            <person name="Moore E."/>
        </authorList>
    </citation>
    <scope>NUCLEOTIDE SEQUENCE [LARGE SCALE GENOMIC DNA]</scope>
    <source>
        <strain evidence="8 9">CCUG 30977</strain>
    </source>
</reference>
<organism evidence="8 9">
    <name type="scientific">Ideonella dechloratans</name>
    <dbReference type="NCBI Taxonomy" id="36863"/>
    <lineage>
        <taxon>Bacteria</taxon>
        <taxon>Pseudomonadati</taxon>
        <taxon>Pseudomonadota</taxon>
        <taxon>Betaproteobacteria</taxon>
        <taxon>Burkholderiales</taxon>
        <taxon>Sphaerotilaceae</taxon>
        <taxon>Ideonella</taxon>
    </lineage>
</organism>
<dbReference type="OrthoDB" id="8969999at2"/>
<evidence type="ECO:0000256" key="1">
    <source>
        <dbReference type="ARBA" id="ARBA00004651"/>
    </source>
</evidence>
<accession>A0A643FAP7</accession>
<feature type="transmembrane region" description="Helical" evidence="7">
    <location>
        <begin position="121"/>
        <end position="144"/>
    </location>
</feature>
<feature type="transmembrane region" description="Helical" evidence="7">
    <location>
        <begin position="376"/>
        <end position="400"/>
    </location>
</feature>
<dbReference type="AlphaFoldDB" id="A0A643FAP7"/>
<comment type="caution">
    <text evidence="8">The sequence shown here is derived from an EMBL/GenBank/DDBJ whole genome shotgun (WGS) entry which is preliminary data.</text>
</comment>
<dbReference type="RefSeq" id="WP_151124393.1">
    <property type="nucleotide sequence ID" value="NZ_CP088082.1"/>
</dbReference>
<feature type="transmembrane region" description="Helical" evidence="7">
    <location>
        <begin position="434"/>
        <end position="451"/>
    </location>
</feature>
<evidence type="ECO:0000256" key="7">
    <source>
        <dbReference type="SAM" id="Phobius"/>
    </source>
</evidence>
<feature type="transmembrane region" description="Helical" evidence="7">
    <location>
        <begin position="339"/>
        <end position="364"/>
    </location>
</feature>
<feature type="transmembrane region" description="Helical" evidence="7">
    <location>
        <begin position="156"/>
        <end position="187"/>
    </location>
</feature>
<evidence type="ECO:0000313" key="8">
    <source>
        <dbReference type="EMBL" id="KAB0581215.1"/>
    </source>
</evidence>
<feature type="transmembrane region" description="Helical" evidence="7">
    <location>
        <begin position="231"/>
        <end position="253"/>
    </location>
</feature>
<name>A0A643FAP7_IDEDE</name>
<feature type="transmembrane region" description="Helical" evidence="7">
    <location>
        <begin position="407"/>
        <end position="428"/>
    </location>
</feature>
<proteinExistence type="inferred from homology"/>
<evidence type="ECO:0000313" key="9">
    <source>
        <dbReference type="Proteomes" id="UP000430120"/>
    </source>
</evidence>
<evidence type="ECO:0000256" key="2">
    <source>
        <dbReference type="ARBA" id="ARBA00005262"/>
    </source>
</evidence>
<dbReference type="NCBIfam" id="TIGR00937">
    <property type="entry name" value="2A51"/>
    <property type="match status" value="1"/>
</dbReference>
<dbReference type="EMBL" id="VZPB01000026">
    <property type="protein sequence ID" value="KAB0581215.1"/>
    <property type="molecule type" value="Genomic_DNA"/>
</dbReference>
<keyword evidence="6 7" id="KW-0472">Membrane</keyword>
<keyword evidence="4 7" id="KW-0812">Transmembrane</keyword>
<feature type="transmembrane region" description="Helical" evidence="7">
    <location>
        <begin position="265"/>
        <end position="285"/>
    </location>
</feature>
<dbReference type="PIRSF" id="PIRSF004810">
    <property type="entry name" value="ChrA"/>
    <property type="match status" value="1"/>
</dbReference>
<keyword evidence="9" id="KW-1185">Reference proteome</keyword>
<evidence type="ECO:0000256" key="4">
    <source>
        <dbReference type="ARBA" id="ARBA00022692"/>
    </source>
</evidence>
<evidence type="ECO:0000256" key="6">
    <source>
        <dbReference type="ARBA" id="ARBA00023136"/>
    </source>
</evidence>
<feature type="transmembrane region" description="Helical" evidence="7">
    <location>
        <begin position="314"/>
        <end position="332"/>
    </location>
</feature>
<feature type="transmembrane region" description="Helical" evidence="7">
    <location>
        <begin position="91"/>
        <end position="115"/>
    </location>
</feature>
<sequence>MSTRPSSVADATTAPPAPTLGQAFAYWLRLGFLSFGGPAGQIALMHEDLVERRRWISEQRFLHALNYCMVLPGPEAQQLATYIGWLMHRSWGGLIAGGLFVLPSLLILIALSWVYMAWGQVPAVAGVLYGIKPAVTAIVVSAAVRIGSRTLKNRWLWGLAGAAFLAIFALGLPFPLIVGLAGVVGYLGGRLAPAQFAVGGGHGAQRASQGPAVIDDDTPTPAHARFSWPGFWRVVAACGGLWALALGALAWAWGWDGVLTRMAWFFTKAALLTFGGAYAVLPYVYQGAVDHFHWLTPGQMIDGLALGETTPGPLIMVVSYVGFVGGWGQALFGPQALPWAGVAAAAVVTFFTFLPSFFFIFLGAPFIESTHGKLQFTAPLTAITAAVVGVIVNLAVFFAYHVLWPRGWAGGFEWAAAVIGLAAALALFRFKVGVIPVVLGAGLLGGAWRLLA</sequence>
<evidence type="ECO:0000256" key="5">
    <source>
        <dbReference type="ARBA" id="ARBA00022989"/>
    </source>
</evidence>
<evidence type="ECO:0000256" key="3">
    <source>
        <dbReference type="ARBA" id="ARBA00022475"/>
    </source>
</evidence>
<comment type="similarity">
    <text evidence="2">Belongs to the chromate ion transporter (CHR) (TC 2.A.51) family.</text>
</comment>
<dbReference type="InterPro" id="IPR014047">
    <property type="entry name" value="Chr_Tranpt_l_chain"/>
</dbReference>
<dbReference type="PANTHER" id="PTHR33567">
    <property type="entry name" value="CHROMATE ION TRANSPORTER (EUROFUNG)"/>
    <property type="match status" value="1"/>
</dbReference>
<protein>
    <submittedName>
        <fullName evidence="8">Chromate efflux transporter</fullName>
    </submittedName>
</protein>
<comment type="subcellular location">
    <subcellularLocation>
        <location evidence="1">Cell membrane</location>
        <topology evidence="1">Multi-pass membrane protein</topology>
    </subcellularLocation>
</comment>
<keyword evidence="5 7" id="KW-1133">Transmembrane helix</keyword>
<dbReference type="GO" id="GO:0005886">
    <property type="term" value="C:plasma membrane"/>
    <property type="evidence" value="ECO:0007669"/>
    <property type="project" value="UniProtKB-SubCell"/>
</dbReference>
<dbReference type="GO" id="GO:0015109">
    <property type="term" value="F:chromate transmembrane transporter activity"/>
    <property type="evidence" value="ECO:0007669"/>
    <property type="project" value="InterPro"/>
</dbReference>
<dbReference type="InterPro" id="IPR003370">
    <property type="entry name" value="Chromate_transpt"/>
</dbReference>
<gene>
    <name evidence="8" type="primary">chrA</name>
    <name evidence="8" type="ORF">F7Q92_12045</name>
</gene>
<dbReference type="Proteomes" id="UP000430120">
    <property type="component" value="Unassembled WGS sequence"/>
</dbReference>